<dbReference type="Proteomes" id="UP000012429">
    <property type="component" value="Unassembled WGS sequence"/>
</dbReference>
<accession>N6VCK3</accession>
<organism evidence="1 2">
    <name type="scientific">Rhizobium freirei PRF 81</name>
    <dbReference type="NCBI Taxonomy" id="363754"/>
    <lineage>
        <taxon>Bacteria</taxon>
        <taxon>Pseudomonadati</taxon>
        <taxon>Pseudomonadota</taxon>
        <taxon>Alphaproteobacteria</taxon>
        <taxon>Hyphomicrobiales</taxon>
        <taxon>Rhizobiaceae</taxon>
        <taxon>Rhizobium/Agrobacterium group</taxon>
        <taxon>Rhizobium</taxon>
    </lineage>
</organism>
<dbReference type="InterPro" id="IPR009200">
    <property type="entry name" value="DUF1269_membrane"/>
</dbReference>
<dbReference type="RefSeq" id="WP_004110773.1">
    <property type="nucleotide sequence ID" value="NZ_AQHN01000013.1"/>
</dbReference>
<dbReference type="AlphaFoldDB" id="N6VCK3"/>
<evidence type="ECO:0000313" key="1">
    <source>
        <dbReference type="EMBL" id="ENN88772.1"/>
    </source>
</evidence>
<dbReference type="PATRIC" id="fig|363754.4.peg.1347"/>
<sequence>MSELVVLGFDNADKADAVLNRLVQLEKEYLIDLEDAVIAVRDESGKVRLKQSVNLTAAGAASGGLSGALWGSLVGLLFLNPLAGLVVGGALGAGSGALAGSMADYGIDDDLIEKLAETIPVNSSALFLLIRKVQPEKVLAEFKGEHARILRTSFSPEQEARLRQALLDDTPTPSVGSATVSATV</sequence>
<protein>
    <submittedName>
        <fullName evidence="1">Membrane protein of uknown function UCP014873</fullName>
    </submittedName>
</protein>
<dbReference type="EMBL" id="AQHN01000013">
    <property type="protein sequence ID" value="ENN88772.1"/>
    <property type="molecule type" value="Genomic_DNA"/>
</dbReference>
<comment type="caution">
    <text evidence="1">The sequence shown here is derived from an EMBL/GenBank/DDBJ whole genome shotgun (WGS) entry which is preliminary data.</text>
</comment>
<dbReference type="Pfam" id="PF06897">
    <property type="entry name" value="DUF1269"/>
    <property type="match status" value="1"/>
</dbReference>
<keyword evidence="2" id="KW-1185">Reference proteome</keyword>
<gene>
    <name evidence="1" type="ORF">RHSP_43804</name>
</gene>
<reference evidence="1 2" key="1">
    <citation type="journal article" date="2012" name="BMC Genomics">
        <title>Genomic basis of broad host range and environmental adaptability of Rhizobium tropici CIAT 899 and Rhizobium sp. PRF 81 which are used in inoculants for common bean (Phaseolus vulgaris L.).</title>
        <authorList>
            <person name="Ormeno-Orrillo E."/>
            <person name="Menna P."/>
            <person name="Almeida L.G."/>
            <person name="Ollero F.J."/>
            <person name="Nicolas M.F."/>
            <person name="Pains Rodrigues E."/>
            <person name="Shigueyoshi Nakatani A."/>
            <person name="Silva Batista J.S."/>
            <person name="Oliveira Chueire L.M."/>
            <person name="Souza R.C."/>
            <person name="Ribeiro Vasconcelos A.T."/>
            <person name="Megias M."/>
            <person name="Hungria M."/>
            <person name="Martinez-Romero E."/>
        </authorList>
    </citation>
    <scope>NUCLEOTIDE SEQUENCE [LARGE SCALE GENOMIC DNA]</scope>
    <source>
        <strain evidence="1 2">PRF 81</strain>
    </source>
</reference>
<dbReference type="OrthoDB" id="275223at2"/>
<name>N6VCK3_9HYPH</name>
<proteinExistence type="predicted"/>
<dbReference type="STRING" id="363754.RHSP_43804"/>
<evidence type="ECO:0000313" key="2">
    <source>
        <dbReference type="Proteomes" id="UP000012429"/>
    </source>
</evidence>